<protein>
    <submittedName>
        <fullName evidence="1">Uncharacterized protein</fullName>
    </submittedName>
</protein>
<evidence type="ECO:0000313" key="1">
    <source>
        <dbReference type="EMBL" id="TYC48377.1"/>
    </source>
</evidence>
<dbReference type="EMBL" id="SDKK01000089">
    <property type="protein sequence ID" value="TYC48377.1"/>
    <property type="molecule type" value="Genomic_DNA"/>
</dbReference>
<accession>A0A6C2C3K4</accession>
<dbReference type="OrthoDB" id="5525274at2"/>
<keyword evidence="2" id="KW-1185">Reference proteome</keyword>
<proteinExistence type="predicted"/>
<evidence type="ECO:0000313" key="2">
    <source>
        <dbReference type="Proteomes" id="UP000389128"/>
    </source>
</evidence>
<gene>
    <name evidence="1" type="ORF">ETQ85_25855</name>
</gene>
<dbReference type="AlphaFoldDB" id="A0A6C2C3K4"/>
<dbReference type="Proteomes" id="UP000389128">
    <property type="component" value="Unassembled WGS sequence"/>
</dbReference>
<organism evidence="1 2">
    <name type="scientific">Zoogloea oleivorans</name>
    <dbReference type="NCBI Taxonomy" id="1552750"/>
    <lineage>
        <taxon>Bacteria</taxon>
        <taxon>Pseudomonadati</taxon>
        <taxon>Pseudomonadota</taxon>
        <taxon>Betaproteobacteria</taxon>
        <taxon>Rhodocyclales</taxon>
        <taxon>Zoogloeaceae</taxon>
        <taxon>Zoogloea</taxon>
    </lineage>
</organism>
<sequence>MSQPASQARPGLDEQALPAARPAIEPTPPSAWTFDGIATSAGGLLFLLPVLARLGYPGWLAAQPAWGRADLPRQVFAEVLARLSIAADDPAWLLAKRAWPAIPPRHFVAPAAWHSQLASGTGPLRLGHSETTHILWDASGRLPLGAWQGPCPRPLQPARQRAIPTTDSPADSIVALATRAWLTACRRWLRRHAGIGIADLVQRPAELATTPTHLDLFFTLAQADLRLRRPGLDLDPGWLPWFGRVVSFHYRPGRGP</sequence>
<reference evidence="1 2" key="1">
    <citation type="submission" date="2019-01" db="EMBL/GenBank/DDBJ databases">
        <title>Zoogloea oleivorans genome sequencing and assembly.</title>
        <authorList>
            <person name="Tancsics A."/>
            <person name="Farkas M."/>
            <person name="Kriszt B."/>
            <person name="Maroti G."/>
            <person name="Horvath B."/>
        </authorList>
    </citation>
    <scope>NUCLEOTIDE SEQUENCE [LARGE SCALE GENOMIC DNA]</scope>
    <source>
        <strain evidence="1 2">Buc</strain>
    </source>
</reference>
<name>A0A6C2C3K4_9RHOO</name>
<comment type="caution">
    <text evidence="1">The sequence shown here is derived from an EMBL/GenBank/DDBJ whole genome shotgun (WGS) entry which is preliminary data.</text>
</comment>